<accession>A0A2P6ARI8</accession>
<gene>
    <name evidence="4" type="ORF">C5O18_07475</name>
</gene>
<dbReference type="SUPFAM" id="SSF53474">
    <property type="entry name" value="alpha/beta-Hydrolases"/>
    <property type="match status" value="1"/>
</dbReference>
<keyword evidence="2 4" id="KW-0378">Hydrolase</keyword>
<feature type="non-terminal residue" evidence="4">
    <location>
        <position position="1"/>
    </location>
</feature>
<feature type="domain" description="Alpha/beta hydrolase fold-3" evidence="3">
    <location>
        <begin position="2"/>
        <end position="106"/>
    </location>
</feature>
<dbReference type="InterPro" id="IPR013094">
    <property type="entry name" value="AB_hydrolase_3"/>
</dbReference>
<evidence type="ECO:0000256" key="1">
    <source>
        <dbReference type="ARBA" id="ARBA00010515"/>
    </source>
</evidence>
<organism evidence="4 5">
    <name type="scientific">Amnimonas aquatica</name>
    <dbReference type="NCBI Taxonomy" id="2094561"/>
    <lineage>
        <taxon>Bacteria</taxon>
        <taxon>Pseudomonadati</taxon>
        <taxon>Pseudomonadota</taxon>
        <taxon>Gammaproteobacteria</taxon>
        <taxon>Moraxellales</taxon>
        <taxon>Moraxellaceae</taxon>
        <taxon>Amnimonas</taxon>
    </lineage>
</organism>
<evidence type="ECO:0000313" key="5">
    <source>
        <dbReference type="Proteomes" id="UP000243900"/>
    </source>
</evidence>
<evidence type="ECO:0000259" key="3">
    <source>
        <dbReference type="Pfam" id="PF07859"/>
    </source>
</evidence>
<dbReference type="OrthoDB" id="9806180at2"/>
<dbReference type="GO" id="GO:0004806">
    <property type="term" value="F:triacylglycerol lipase activity"/>
    <property type="evidence" value="ECO:0007669"/>
    <property type="project" value="TreeGrafter"/>
</dbReference>
<dbReference type="Gene3D" id="3.40.50.1820">
    <property type="entry name" value="alpha/beta hydrolase"/>
    <property type="match status" value="1"/>
</dbReference>
<proteinExistence type="inferred from homology"/>
<dbReference type="InterPro" id="IPR029058">
    <property type="entry name" value="AB_hydrolase_fold"/>
</dbReference>
<sequence length="141" mass="15227">PDCAVLISPGLDLTCSGAALDANDRSDHMLSRHIIDHAVAAYLPAGDAADPVASPLWGEMAGLPPLLVSVSDSECLRDDSYRLRDRAAAAGVPVRLLARPDMTHVWPVFVQLLPEADEDFRTITRFVEDSLADAGHDRSRQ</sequence>
<dbReference type="EMBL" id="PTQZ01000184">
    <property type="protein sequence ID" value="PQA37369.1"/>
    <property type="molecule type" value="Genomic_DNA"/>
</dbReference>
<dbReference type="PANTHER" id="PTHR48081">
    <property type="entry name" value="AB HYDROLASE SUPERFAMILY PROTEIN C4A8.06C"/>
    <property type="match status" value="1"/>
</dbReference>
<reference evidence="5" key="1">
    <citation type="submission" date="2018-02" db="EMBL/GenBank/DDBJ databases">
        <title>Genome sequencing of Solimonas sp. HR-BB.</title>
        <authorList>
            <person name="Lee Y."/>
            <person name="Jeon C.O."/>
        </authorList>
    </citation>
    <scope>NUCLEOTIDE SEQUENCE [LARGE SCALE GENOMIC DNA]</scope>
    <source>
        <strain evidence="5">HR-E</strain>
    </source>
</reference>
<dbReference type="RefSeq" id="WP_146089272.1">
    <property type="nucleotide sequence ID" value="NZ_PTQZ01000184.1"/>
</dbReference>
<comment type="similarity">
    <text evidence="1">Belongs to the 'GDXG' lipolytic enzyme family.</text>
</comment>
<dbReference type="PANTHER" id="PTHR48081:SF30">
    <property type="entry name" value="ACETYL-HYDROLASE LIPR-RELATED"/>
    <property type="match status" value="1"/>
</dbReference>
<evidence type="ECO:0000256" key="2">
    <source>
        <dbReference type="ARBA" id="ARBA00022801"/>
    </source>
</evidence>
<protein>
    <submittedName>
        <fullName evidence="4">Alpha/beta hydrolase</fullName>
    </submittedName>
</protein>
<dbReference type="AlphaFoldDB" id="A0A2P6ARI8"/>
<evidence type="ECO:0000313" key="4">
    <source>
        <dbReference type="EMBL" id="PQA37369.1"/>
    </source>
</evidence>
<comment type="caution">
    <text evidence="4">The sequence shown here is derived from an EMBL/GenBank/DDBJ whole genome shotgun (WGS) entry which is preliminary data.</text>
</comment>
<dbReference type="Proteomes" id="UP000243900">
    <property type="component" value="Unassembled WGS sequence"/>
</dbReference>
<dbReference type="Pfam" id="PF07859">
    <property type="entry name" value="Abhydrolase_3"/>
    <property type="match status" value="1"/>
</dbReference>
<dbReference type="InterPro" id="IPR050300">
    <property type="entry name" value="GDXG_lipolytic_enzyme"/>
</dbReference>
<name>A0A2P6ARI8_9GAMM</name>
<keyword evidence="5" id="KW-1185">Reference proteome</keyword>